<feature type="signal peptide" evidence="1">
    <location>
        <begin position="1"/>
        <end position="26"/>
    </location>
</feature>
<name>A0ABU7MKE9_9BACT</name>
<organism evidence="3 4">
    <name type="scientific">Mycoplasmopsis ciconiae</name>
    <dbReference type="NCBI Taxonomy" id="561067"/>
    <lineage>
        <taxon>Bacteria</taxon>
        <taxon>Bacillati</taxon>
        <taxon>Mycoplasmatota</taxon>
        <taxon>Mycoplasmoidales</taxon>
        <taxon>Metamycoplasmataceae</taxon>
        <taxon>Mycoplasmopsis</taxon>
    </lineage>
</organism>
<dbReference type="InterPro" id="IPR035437">
    <property type="entry name" value="SNase_OB-fold_sf"/>
</dbReference>
<evidence type="ECO:0000313" key="3">
    <source>
        <dbReference type="EMBL" id="MEE3928000.1"/>
    </source>
</evidence>
<keyword evidence="1" id="KW-0732">Signal</keyword>
<evidence type="ECO:0000256" key="1">
    <source>
        <dbReference type="SAM" id="SignalP"/>
    </source>
</evidence>
<accession>A0ABU7MKE9</accession>
<dbReference type="EMBL" id="JAZDWZ010000001">
    <property type="protein sequence ID" value="MEE3928000.1"/>
    <property type="molecule type" value="Genomic_DNA"/>
</dbReference>
<protein>
    <submittedName>
        <fullName evidence="3">Thermonuclease family protein</fullName>
    </submittedName>
</protein>
<sequence>MKRKLKFKKILLCSSFGFLIAAPVIASSCNSISSKSNIHISLEITEPNQTNPIKIEPRYEDKEFVLYNKDTNELLDSKLLQNIAKELTSKLTQAFDNLNLVSIKKSSSLIPTTNDFSFKNETVSVDINGVKFYLELVKPLRDTVTFNNGTTDKISEYKGLNGDSNKLISDNLISFKLMYKDENNIYSNVYEFNGNIGYKKAVEKDINPTLNNYLNSYQIDQSKFKKLNIDWNTIPYVDVRVVDVSDGDTFKLQLVNPEQKNNFSGINLSNTFTVRLTGVDTPEKGVGRGAERVEATNWEYSFASMSTKFAQLLFSNTNKNSSNSVVRLAFVESADAYNRIVGDVFFGENYQYSYTSEIVRAGLTLPYTTYSTFKPSDFNNKKSYEYNVYPSIAQAFREAIANKNGFFYYFASPNDVQSYIYLIKVNSKWIGFSLDPTQVGSIEYSIAELNNKK</sequence>
<comment type="caution">
    <text evidence="3">The sequence shown here is derived from an EMBL/GenBank/DDBJ whole genome shotgun (WGS) entry which is preliminary data.</text>
</comment>
<dbReference type="RefSeq" id="WP_330500415.1">
    <property type="nucleotide sequence ID" value="NZ_JAZDWZ010000001.1"/>
</dbReference>
<dbReference type="PROSITE" id="PS51257">
    <property type="entry name" value="PROKAR_LIPOPROTEIN"/>
    <property type="match status" value="1"/>
</dbReference>
<evidence type="ECO:0000313" key="4">
    <source>
        <dbReference type="Proteomes" id="UP001344817"/>
    </source>
</evidence>
<dbReference type="PROSITE" id="PS50830">
    <property type="entry name" value="TNASE_3"/>
    <property type="match status" value="1"/>
</dbReference>
<feature type="domain" description="TNase-like" evidence="2">
    <location>
        <begin position="235"/>
        <end position="409"/>
    </location>
</feature>
<dbReference type="Proteomes" id="UP001344817">
    <property type="component" value="Unassembled WGS sequence"/>
</dbReference>
<dbReference type="Pfam" id="PF00565">
    <property type="entry name" value="SNase"/>
    <property type="match status" value="1"/>
</dbReference>
<dbReference type="InterPro" id="IPR016071">
    <property type="entry name" value="Staphylococal_nuclease_OB-fold"/>
</dbReference>
<reference evidence="3" key="1">
    <citation type="submission" date="2024-01" db="EMBL/GenBank/DDBJ databases">
        <title>Genome sequence of Mycoplasma ciconiae type strain DSM 25251.</title>
        <authorList>
            <person name="Spergser J."/>
        </authorList>
    </citation>
    <scope>NUCLEOTIDE SEQUENCE [LARGE SCALE GENOMIC DNA]</scope>
    <source>
        <strain evidence="3">DSM 25251</strain>
    </source>
</reference>
<evidence type="ECO:0000259" key="2">
    <source>
        <dbReference type="PROSITE" id="PS50830"/>
    </source>
</evidence>
<keyword evidence="4" id="KW-1185">Reference proteome</keyword>
<feature type="chain" id="PRO_5046866834" evidence="1">
    <location>
        <begin position="27"/>
        <end position="453"/>
    </location>
</feature>
<proteinExistence type="predicted"/>
<dbReference type="SMART" id="SM00318">
    <property type="entry name" value="SNc"/>
    <property type="match status" value="1"/>
</dbReference>
<dbReference type="Gene3D" id="2.40.50.90">
    <property type="match status" value="1"/>
</dbReference>
<gene>
    <name evidence="3" type="ORF">V2E24_00210</name>
</gene>
<dbReference type="SUPFAM" id="SSF50199">
    <property type="entry name" value="Staphylococcal nuclease"/>
    <property type="match status" value="1"/>
</dbReference>